<keyword evidence="3" id="KW-1185">Reference proteome</keyword>
<dbReference type="RefSeq" id="WP_167980538.1">
    <property type="nucleotide sequence ID" value="NZ_VSRL01000483.1"/>
</dbReference>
<protein>
    <submittedName>
        <fullName evidence="2">DUF1446 domain-containing protein</fullName>
    </submittedName>
</protein>
<evidence type="ECO:0000313" key="2">
    <source>
        <dbReference type="EMBL" id="NKE63982.1"/>
    </source>
</evidence>
<dbReference type="Pfam" id="PF07287">
    <property type="entry name" value="AtuA"/>
    <property type="match status" value="1"/>
</dbReference>
<sequence>MPTTRIGCGAGFAGDRIEPAEDLLRRAGLADLVLECLGERTISLAQQRRLADQDAGYDRRLPARFERLLPLAVETACGARRISRTAMKA</sequence>
<organism evidence="2 3">
    <name type="scientific">Lentzea indica</name>
    <dbReference type="NCBI Taxonomy" id="2604800"/>
    <lineage>
        <taxon>Bacteria</taxon>
        <taxon>Bacillati</taxon>
        <taxon>Actinomycetota</taxon>
        <taxon>Actinomycetes</taxon>
        <taxon>Pseudonocardiales</taxon>
        <taxon>Pseudonocardiaceae</taxon>
        <taxon>Lentzea</taxon>
    </lineage>
</organism>
<reference evidence="2 3" key="1">
    <citation type="submission" date="2019-08" db="EMBL/GenBank/DDBJ databases">
        <title>Lentzea from Indian Himalayas.</title>
        <authorList>
            <person name="Mandal S."/>
            <person name="Mallick Gupta A."/>
            <person name="Maiti P.K."/>
            <person name="Sarkar J."/>
            <person name="Mandal S."/>
        </authorList>
    </citation>
    <scope>NUCLEOTIDE SEQUENCE [LARGE SCALE GENOMIC DNA]</scope>
    <source>
        <strain evidence="2 3">PSKA42</strain>
    </source>
</reference>
<name>A0ABX1FZP6_9PSEU</name>
<accession>A0ABX1FZP6</accession>
<dbReference type="InterPro" id="IPR010839">
    <property type="entry name" value="AtuA_N"/>
</dbReference>
<proteinExistence type="predicted"/>
<comment type="caution">
    <text evidence="2">The sequence shown here is derived from an EMBL/GenBank/DDBJ whole genome shotgun (WGS) entry which is preliminary data.</text>
</comment>
<dbReference type="PANTHER" id="PTHR47472">
    <property type="entry name" value="PROPIONYL-COA CARBOXYLASE"/>
    <property type="match status" value="1"/>
</dbReference>
<dbReference type="Proteomes" id="UP001515943">
    <property type="component" value="Unassembled WGS sequence"/>
</dbReference>
<feature type="domain" description="Acyclic terpene utilisation N-terminal" evidence="1">
    <location>
        <begin position="5"/>
        <end position="75"/>
    </location>
</feature>
<evidence type="ECO:0000313" key="3">
    <source>
        <dbReference type="Proteomes" id="UP001515943"/>
    </source>
</evidence>
<dbReference type="EMBL" id="VSRL01000483">
    <property type="protein sequence ID" value="NKE63982.1"/>
    <property type="molecule type" value="Genomic_DNA"/>
</dbReference>
<gene>
    <name evidence="2" type="ORF">FXN61_47730</name>
</gene>
<evidence type="ECO:0000259" key="1">
    <source>
        <dbReference type="Pfam" id="PF07287"/>
    </source>
</evidence>
<feature type="non-terminal residue" evidence="2">
    <location>
        <position position="89"/>
    </location>
</feature>
<dbReference type="PANTHER" id="PTHR47472:SF1">
    <property type="entry name" value="DUF1446-DOMAIN-CONTAINING PROTEIN"/>
    <property type="match status" value="1"/>
</dbReference>